<dbReference type="RefSeq" id="XP_020548819.1">
    <property type="nucleotide sequence ID" value="XM_020693160.1"/>
</dbReference>
<accession>A0A8M8UXY4</accession>
<dbReference type="Proteomes" id="UP000504604">
    <property type="component" value="Linkage group LG4"/>
</dbReference>
<reference evidence="3" key="1">
    <citation type="submission" date="2025-08" db="UniProtKB">
        <authorList>
            <consortium name="RefSeq"/>
        </authorList>
    </citation>
    <scope>IDENTIFICATION</scope>
</reference>
<name>A0A8M8UXY4_SESIN</name>
<evidence type="ECO:0000313" key="3">
    <source>
        <dbReference type="RefSeq" id="XP_020548819.1"/>
    </source>
</evidence>
<feature type="transmembrane region" description="Helical" evidence="1">
    <location>
        <begin position="121"/>
        <end position="145"/>
    </location>
</feature>
<organism evidence="2 3">
    <name type="scientific">Sesamum indicum</name>
    <name type="common">Oriental sesame</name>
    <name type="synonym">Sesamum orientale</name>
    <dbReference type="NCBI Taxonomy" id="4182"/>
    <lineage>
        <taxon>Eukaryota</taxon>
        <taxon>Viridiplantae</taxon>
        <taxon>Streptophyta</taxon>
        <taxon>Embryophyta</taxon>
        <taxon>Tracheophyta</taxon>
        <taxon>Spermatophyta</taxon>
        <taxon>Magnoliopsida</taxon>
        <taxon>eudicotyledons</taxon>
        <taxon>Gunneridae</taxon>
        <taxon>Pentapetalae</taxon>
        <taxon>asterids</taxon>
        <taxon>lamiids</taxon>
        <taxon>Lamiales</taxon>
        <taxon>Pedaliaceae</taxon>
        <taxon>Sesamum</taxon>
    </lineage>
</organism>
<proteinExistence type="predicted"/>
<keyword evidence="1" id="KW-1133">Transmembrane helix</keyword>
<evidence type="ECO:0000256" key="1">
    <source>
        <dbReference type="SAM" id="Phobius"/>
    </source>
</evidence>
<keyword evidence="1" id="KW-0812">Transmembrane</keyword>
<keyword evidence="2" id="KW-1185">Reference proteome</keyword>
<keyword evidence="1" id="KW-0472">Membrane</keyword>
<dbReference type="KEGG" id="sind:110011852"/>
<protein>
    <submittedName>
        <fullName evidence="3">Uncharacterized protein LOC110011852 isoform X1</fullName>
    </submittedName>
</protein>
<dbReference type="AlphaFoldDB" id="A0A8M8UXY4"/>
<gene>
    <name evidence="3" type="primary">LOC110011852</name>
</gene>
<evidence type="ECO:0000313" key="2">
    <source>
        <dbReference type="Proteomes" id="UP000504604"/>
    </source>
</evidence>
<sequence>MRRPPFGLRLLFLQELQESKKDSVALSMWSGAAVAKPGSKLLCETRVEGVANKDAGVDIDEENSQDGSPNWRFWRALPFGVMPVKMIPNDTVVNLLHNNTLAFMTHTRALRFLFRNIDIHCTLFVVLLVLSGKGLCLDFFVLYLLQFRQFLM</sequence>
<dbReference type="GeneID" id="110011852"/>